<gene>
    <name evidence="1" type="ORF">ACM01_14850</name>
</gene>
<comment type="caution">
    <text evidence="1">The sequence shown here is derived from an EMBL/GenBank/DDBJ whole genome shotgun (WGS) entry which is preliminary data.</text>
</comment>
<dbReference type="EMBL" id="LFNT01000014">
    <property type="protein sequence ID" value="KMS74197.1"/>
    <property type="molecule type" value="Genomic_DNA"/>
</dbReference>
<name>A0A0J7ZFM5_STRVR</name>
<dbReference type="RefSeq" id="WP_048581671.1">
    <property type="nucleotide sequence ID" value="NZ_LFNT01000014.1"/>
</dbReference>
<accession>A0A0J7ZFM5</accession>
<dbReference type="PATRIC" id="fig|1938.3.peg.8548"/>
<reference evidence="1 2" key="1">
    <citation type="submission" date="2015-06" db="EMBL/GenBank/DDBJ databases">
        <authorList>
            <person name="Ju K.-S."/>
            <person name="Doroghazi J.R."/>
            <person name="Metcalf W.W."/>
        </authorList>
    </citation>
    <scope>NUCLEOTIDE SEQUENCE [LARGE SCALE GENOMIC DNA]</scope>
    <source>
        <strain evidence="1 2">NRRL 3414</strain>
    </source>
</reference>
<evidence type="ECO:0000313" key="2">
    <source>
        <dbReference type="Proteomes" id="UP000037432"/>
    </source>
</evidence>
<sequence length="66" mass="6916">MKDVTTTTGTTIEHLPFTEQARAGIRRLANTTITDQASYAYGLAHGLSDEGETHAVAHAAGFAQAA</sequence>
<proteinExistence type="predicted"/>
<dbReference type="AlphaFoldDB" id="A0A0J7ZFM5"/>
<dbReference type="OrthoDB" id="4229654at2"/>
<organism evidence="1 2">
    <name type="scientific">Streptomyces viridochromogenes</name>
    <dbReference type="NCBI Taxonomy" id="1938"/>
    <lineage>
        <taxon>Bacteria</taxon>
        <taxon>Bacillati</taxon>
        <taxon>Actinomycetota</taxon>
        <taxon>Actinomycetes</taxon>
        <taxon>Kitasatosporales</taxon>
        <taxon>Streptomycetaceae</taxon>
        <taxon>Streptomyces</taxon>
    </lineage>
</organism>
<dbReference type="Proteomes" id="UP000037432">
    <property type="component" value="Unassembled WGS sequence"/>
</dbReference>
<protein>
    <submittedName>
        <fullName evidence="1">Uncharacterized protein</fullName>
    </submittedName>
</protein>
<evidence type="ECO:0000313" key="1">
    <source>
        <dbReference type="EMBL" id="KMS74197.1"/>
    </source>
</evidence>